<dbReference type="KEGG" id="dli:dnl_04230"/>
<name>A0A975GEG1_9BACT</name>
<dbReference type="SMART" id="SM00327">
    <property type="entry name" value="VWA"/>
    <property type="match status" value="1"/>
</dbReference>
<evidence type="ECO:0000259" key="1">
    <source>
        <dbReference type="PROSITE" id="PS50234"/>
    </source>
</evidence>
<dbReference type="PROSITE" id="PS50234">
    <property type="entry name" value="VWFA"/>
    <property type="match status" value="1"/>
</dbReference>
<dbReference type="Proteomes" id="UP000663720">
    <property type="component" value="Chromosome"/>
</dbReference>
<dbReference type="InterPro" id="IPR051928">
    <property type="entry name" value="NorD/CobT"/>
</dbReference>
<dbReference type="EMBL" id="CP061799">
    <property type="protein sequence ID" value="QTA78206.1"/>
    <property type="molecule type" value="Genomic_DNA"/>
</dbReference>
<dbReference type="CDD" id="cd01454">
    <property type="entry name" value="vWA_norD_type"/>
    <property type="match status" value="1"/>
</dbReference>
<feature type="domain" description="VWFA" evidence="1">
    <location>
        <begin position="722"/>
        <end position="909"/>
    </location>
</feature>
<dbReference type="PANTHER" id="PTHR41248">
    <property type="entry name" value="NORD PROTEIN"/>
    <property type="match status" value="1"/>
</dbReference>
<reference evidence="2" key="1">
    <citation type="journal article" date="2021" name="Microb. Physiol.">
        <title>Proteogenomic Insights into the Physiology of Marine, Sulfate-Reducing, Filamentous Desulfonema limicola and Desulfonema magnum.</title>
        <authorList>
            <person name="Schnaars V."/>
            <person name="Wohlbrand L."/>
            <person name="Scheve S."/>
            <person name="Hinrichs C."/>
            <person name="Reinhardt R."/>
            <person name="Rabus R."/>
        </authorList>
    </citation>
    <scope>NUCLEOTIDE SEQUENCE</scope>
    <source>
        <strain evidence="2">5ac10</strain>
    </source>
</reference>
<dbReference type="InterPro" id="IPR036465">
    <property type="entry name" value="vWFA_dom_sf"/>
</dbReference>
<dbReference type="AlphaFoldDB" id="A0A975GEG1"/>
<sequence length="911" mass="105077">MPEQKFEKLLIIDPDLTDSLMSILQNKKISVHEAQLLEEETIWGMCQDIELGTLIARGYASLIGETGQERLDKYHEVLHVSCKKGLNLGRMIAVYWVPILRHGNSDIIARFPKLLLVMLKHGEYTLKKPLNTLASFLESGDTGTALAFMGLLHDTYSQDLPYKQSIYLARLLSESVGELPYEKRNWQISQIRRVIRTDFLLADPFINAMKKRLYLLSENSLRYFVSLGLDKFKKNESLGIKFLSLESKMGMDFYQELLVTISISQVQPQLNRYLKARTGLGISIRPLSVIPNSFYQSDIDDGAYFVCSDGKFIYLPDEISIFSNKDENLDLYKYLTKLEAAFYEFKTFDFDLEKALEKCRNSLVMEKNAGSLSDMERFFLLFDKPDLASDLFTVFEQGRIRILLKHFYPGIVRTAFPMLRHEARRMDRINTKPCFITRLYHHIGLGEKIDIKSMYYREIEDIKEYFEKNMDSETSVEACAEMVYRFYPLTKEIVYNPLNKNYTGLQTPFKRKIRPDLFYSSFFQVEQNAEKIKLQLRAKGLNAYKSDIKKQLTQKQAGISIEDLKEIVFSLNNDDSPDKTDINPGNIKIDLSWLDLSEILGTQYKDNLLEDSQDCPVFRYKEWDIDLGDYLYEHTRILDKIVPEIKGCFYDNALNQHYGLVRSIRRAFELLKPQSVKILRQWTEGDEFDYRALLDYAIDRKAGIMPSDRLYIKRIKQQRDVAVLLLVDLSKSTANPVFDSDFSVLDLEKQAIVLFCEALEVLGDNFAIAGFSGTGRLSVEYFHIKDFDEPVEDTVKARINAMSPQRSTRMGAAIRHASAQLEKTDAKVRILIILGDGFPNDTNYKREYAIADTRKAISEARAKSIHAKAITVNITGDSKLDDLYGSMHHNIISDVRELPDKLLRIYSALTK</sequence>
<organism evidence="2 3">
    <name type="scientific">Desulfonema limicola</name>
    <dbReference type="NCBI Taxonomy" id="45656"/>
    <lineage>
        <taxon>Bacteria</taxon>
        <taxon>Pseudomonadati</taxon>
        <taxon>Thermodesulfobacteriota</taxon>
        <taxon>Desulfobacteria</taxon>
        <taxon>Desulfobacterales</taxon>
        <taxon>Desulfococcaceae</taxon>
        <taxon>Desulfonema</taxon>
    </lineage>
</organism>
<proteinExistence type="predicted"/>
<evidence type="ECO:0000313" key="2">
    <source>
        <dbReference type="EMBL" id="QTA78206.1"/>
    </source>
</evidence>
<dbReference type="InterPro" id="IPR002035">
    <property type="entry name" value="VWF_A"/>
</dbReference>
<evidence type="ECO:0000313" key="3">
    <source>
        <dbReference type="Proteomes" id="UP000663720"/>
    </source>
</evidence>
<dbReference type="SUPFAM" id="SSF53300">
    <property type="entry name" value="vWA-like"/>
    <property type="match status" value="1"/>
</dbReference>
<gene>
    <name evidence="2" type="ORF">dnl_04230</name>
</gene>
<dbReference type="RefSeq" id="WP_207690095.1">
    <property type="nucleotide sequence ID" value="NZ_CP061799.1"/>
</dbReference>
<dbReference type="Gene3D" id="3.40.50.410">
    <property type="entry name" value="von Willebrand factor, type A domain"/>
    <property type="match status" value="1"/>
</dbReference>
<protein>
    <submittedName>
        <fullName evidence="2">von Willebrand factor A-like domain-containing protein</fullName>
    </submittedName>
</protein>
<dbReference type="PANTHER" id="PTHR41248:SF1">
    <property type="entry name" value="NORD PROTEIN"/>
    <property type="match status" value="1"/>
</dbReference>
<keyword evidence="3" id="KW-1185">Reference proteome</keyword>
<accession>A0A975GEG1</accession>